<dbReference type="GO" id="GO:0046872">
    <property type="term" value="F:metal ion binding"/>
    <property type="evidence" value="ECO:0007669"/>
    <property type="project" value="InterPro"/>
</dbReference>
<dbReference type="EMBL" id="UINC01022144">
    <property type="protein sequence ID" value="SVA91154.1"/>
    <property type="molecule type" value="Genomic_DNA"/>
</dbReference>
<keyword evidence="1" id="KW-0560">Oxidoreductase</keyword>
<reference evidence="2" key="1">
    <citation type="submission" date="2018-05" db="EMBL/GenBank/DDBJ databases">
        <authorList>
            <person name="Lanie J.A."/>
            <person name="Ng W.-L."/>
            <person name="Kazmierczak K.M."/>
            <person name="Andrzejewski T.M."/>
            <person name="Davidsen T.M."/>
            <person name="Wayne K.J."/>
            <person name="Tettelin H."/>
            <person name="Glass J.I."/>
            <person name="Rusch D."/>
            <person name="Podicherti R."/>
            <person name="Tsui H.-C.T."/>
            <person name="Winkler M.E."/>
        </authorList>
    </citation>
    <scope>NUCLEOTIDE SEQUENCE</scope>
</reference>
<dbReference type="InterPro" id="IPR016161">
    <property type="entry name" value="Ald_DH/histidinol_DH"/>
</dbReference>
<dbReference type="AlphaFoldDB" id="A0A381ZPV8"/>
<dbReference type="SUPFAM" id="SSF53720">
    <property type="entry name" value="ALDH-like"/>
    <property type="match status" value="1"/>
</dbReference>
<evidence type="ECO:0000313" key="2">
    <source>
        <dbReference type="EMBL" id="SVA91154.1"/>
    </source>
</evidence>
<dbReference type="Pfam" id="PF00815">
    <property type="entry name" value="Histidinol_dh"/>
    <property type="match status" value="1"/>
</dbReference>
<evidence type="ECO:0008006" key="3">
    <source>
        <dbReference type="Google" id="ProtNLM"/>
    </source>
</evidence>
<dbReference type="PANTHER" id="PTHR21256:SF2">
    <property type="entry name" value="HISTIDINE BIOSYNTHESIS TRIFUNCTIONAL PROTEIN"/>
    <property type="match status" value="1"/>
</dbReference>
<dbReference type="Gene3D" id="3.40.50.1980">
    <property type="entry name" value="Nitrogenase molybdenum iron protein domain"/>
    <property type="match status" value="1"/>
</dbReference>
<accession>A0A381ZPV8</accession>
<protein>
    <recommendedName>
        <fullName evidence="3">Histidinol dehydrogenase</fullName>
    </recommendedName>
</protein>
<dbReference type="GO" id="GO:0004399">
    <property type="term" value="F:histidinol dehydrogenase activity"/>
    <property type="evidence" value="ECO:0007669"/>
    <property type="project" value="TreeGrafter"/>
</dbReference>
<gene>
    <name evidence="2" type="ORF">METZ01_LOCUS144008</name>
</gene>
<dbReference type="GO" id="GO:0051287">
    <property type="term" value="F:NAD binding"/>
    <property type="evidence" value="ECO:0007669"/>
    <property type="project" value="InterPro"/>
</dbReference>
<evidence type="ECO:0000256" key="1">
    <source>
        <dbReference type="ARBA" id="ARBA00023002"/>
    </source>
</evidence>
<name>A0A381ZPV8_9ZZZZ</name>
<dbReference type="PANTHER" id="PTHR21256">
    <property type="entry name" value="HISTIDINOL DEHYDROGENASE HDH"/>
    <property type="match status" value="1"/>
</dbReference>
<organism evidence="2">
    <name type="scientific">marine metagenome</name>
    <dbReference type="NCBI Taxonomy" id="408172"/>
    <lineage>
        <taxon>unclassified sequences</taxon>
        <taxon>metagenomes</taxon>
        <taxon>ecological metagenomes</taxon>
    </lineage>
</organism>
<sequence>MNLIRYTDSGFPGKLNKLIAASSLFDPLIEQRTREIVRKVEQHGDKALLRLTEKFDGARLTPCQLSVDPLEREQAWRSTDTRTRKAIRLAKANIAFFAKRSLRKNWQACNLQGGVVGEKFDPFQRVGIYIPGGTAPLASTALMTVTLARVAGCREIVTC</sequence>
<dbReference type="PRINTS" id="PR00083">
    <property type="entry name" value="HOLDHDRGNASE"/>
</dbReference>
<feature type="non-terminal residue" evidence="2">
    <location>
        <position position="159"/>
    </location>
</feature>
<dbReference type="InterPro" id="IPR012131">
    <property type="entry name" value="Hstdl_DH"/>
</dbReference>
<dbReference type="GO" id="GO:0000105">
    <property type="term" value="P:L-histidine biosynthetic process"/>
    <property type="evidence" value="ECO:0007669"/>
    <property type="project" value="TreeGrafter"/>
</dbReference>
<proteinExistence type="predicted"/>
<dbReference type="GO" id="GO:0005829">
    <property type="term" value="C:cytosol"/>
    <property type="evidence" value="ECO:0007669"/>
    <property type="project" value="TreeGrafter"/>
</dbReference>